<evidence type="ECO:0000256" key="9">
    <source>
        <dbReference type="ARBA" id="ARBA00034123"/>
    </source>
</evidence>
<evidence type="ECO:0000256" key="2">
    <source>
        <dbReference type="ARBA" id="ARBA00018602"/>
    </source>
</evidence>
<evidence type="ECO:0000256" key="1">
    <source>
        <dbReference type="ARBA" id="ARBA00012494"/>
    </source>
</evidence>
<evidence type="ECO:0000256" key="3">
    <source>
        <dbReference type="ARBA" id="ARBA00022679"/>
    </source>
</evidence>
<keyword evidence="11" id="KW-0548">Nucleotidyltransferase</keyword>
<keyword evidence="3" id="KW-0808">Transferase</keyword>
<accession>A0A8K1WNP7</accession>
<dbReference type="GO" id="GO:0039694">
    <property type="term" value="P:viral RNA genome replication"/>
    <property type="evidence" value="ECO:0007669"/>
    <property type="project" value="InterPro"/>
</dbReference>
<evidence type="ECO:0000259" key="10">
    <source>
        <dbReference type="PROSITE" id="PS50525"/>
    </source>
</evidence>
<comment type="similarity">
    <text evidence="9">Belongs to the Bunyavirales RNA polymerase family.</text>
</comment>
<evidence type="ECO:0000256" key="6">
    <source>
        <dbReference type="ARBA" id="ARBA00030285"/>
    </source>
</evidence>
<dbReference type="InterPro" id="IPR007322">
    <property type="entry name" value="RNA_pol_bunyavir"/>
</dbReference>
<dbReference type="GO" id="GO:0003968">
    <property type="term" value="F:RNA-directed RNA polymerase activity"/>
    <property type="evidence" value="ECO:0007669"/>
    <property type="project" value="UniProtKB-KW"/>
</dbReference>
<reference evidence="11" key="1">
    <citation type="journal article" date="2021" name="Mol. Ecol.">
        <title>Metagenomic analysis reveals Culex mosquito virome diversity and Japanese encephalitis genotype V in the Republic of Korea.</title>
        <authorList>
            <person name="Sanborn M.A."/>
            <person name="Wuertz K.M."/>
            <person name="Kim H.C."/>
            <person name="Yang Y."/>
            <person name="Li T."/>
            <person name="Pollett S.D."/>
            <person name="Jarman R.G."/>
            <person name="Berry I.M."/>
            <person name="Klein T.A."/>
            <person name="Hang J."/>
        </authorList>
    </citation>
    <scope>NUCLEOTIDE SEQUENCE</scope>
    <source>
        <strain evidence="11">A18.2450</strain>
    </source>
</reference>
<dbReference type="GO" id="GO:0016787">
    <property type="term" value="F:hydrolase activity"/>
    <property type="evidence" value="ECO:0007669"/>
    <property type="project" value="UniProtKB-KW"/>
</dbReference>
<name>A0A8K1WNP7_9VIRU</name>
<dbReference type="EC" id="2.7.7.48" evidence="1"/>
<dbReference type="GO" id="GO:0006351">
    <property type="term" value="P:DNA-templated transcription"/>
    <property type="evidence" value="ECO:0007669"/>
    <property type="project" value="InterPro"/>
</dbReference>
<keyword evidence="5" id="KW-0460">Magnesium</keyword>
<proteinExistence type="inferred from homology"/>
<evidence type="ECO:0000313" key="11">
    <source>
        <dbReference type="EMBL" id="UGO57099.1"/>
    </source>
</evidence>
<feature type="domain" description="RdRp catalytic" evidence="10">
    <location>
        <begin position="1019"/>
        <end position="1228"/>
    </location>
</feature>
<protein>
    <recommendedName>
        <fullName evidence="2">RNA-directed RNA polymerase L</fullName>
        <ecNumber evidence="1">2.7.7.48</ecNumber>
    </recommendedName>
    <alternativeName>
        <fullName evidence="6">Large structural protein</fullName>
    </alternativeName>
    <alternativeName>
        <fullName evidence="8">Replicase</fullName>
    </alternativeName>
    <alternativeName>
        <fullName evidence="7">Transcriptase</fullName>
    </alternativeName>
</protein>
<dbReference type="PROSITE" id="PS50525">
    <property type="entry name" value="RDRP_SSRNA_NEG_SEG"/>
    <property type="match status" value="1"/>
</dbReference>
<dbReference type="Pfam" id="PF04196">
    <property type="entry name" value="Bunya_RdRp"/>
    <property type="match status" value="1"/>
</dbReference>
<dbReference type="InterPro" id="IPR029124">
    <property type="entry name" value="L_protein_N"/>
</dbReference>
<organism evidence="11">
    <name type="scientific">Pyongtaek Culex Bunyavirus</name>
    <dbReference type="NCBI Taxonomy" id="2902615"/>
    <lineage>
        <taxon>Viruses</taxon>
        <taxon>Riboviria</taxon>
        <taxon>Orthornavirae</taxon>
        <taxon>Negarnaviricota</taxon>
        <taxon>Polyploviricotina</taxon>
        <taxon>Ellioviricetes</taxon>
        <taxon>Bunyavirales</taxon>
    </lineage>
</organism>
<evidence type="ECO:0000256" key="5">
    <source>
        <dbReference type="ARBA" id="ARBA00022842"/>
    </source>
</evidence>
<dbReference type="InterPro" id="IPR007099">
    <property type="entry name" value="RNA-dir_pol_NSvirus"/>
</dbReference>
<keyword evidence="11" id="KW-0696">RNA-directed RNA polymerase</keyword>
<evidence type="ECO:0000256" key="7">
    <source>
        <dbReference type="ARBA" id="ARBA00030436"/>
    </source>
</evidence>
<keyword evidence="4" id="KW-0378">Hydrolase</keyword>
<dbReference type="EMBL" id="MT568533">
    <property type="protein sequence ID" value="UGO57099.1"/>
    <property type="molecule type" value="Genomic_RNA"/>
</dbReference>
<evidence type="ECO:0000256" key="8">
    <source>
        <dbReference type="ARBA" id="ARBA00031012"/>
    </source>
</evidence>
<dbReference type="Pfam" id="PF15518">
    <property type="entry name" value="L_protein_N"/>
    <property type="match status" value="1"/>
</dbReference>
<evidence type="ECO:0000256" key="4">
    <source>
        <dbReference type="ARBA" id="ARBA00022801"/>
    </source>
</evidence>
<sequence>MSEKTGASVFSGSSFASIMDINPNPSPNLEGLCLMSLAQLNGPECGYILQEDVHDRPFIQHYSMEAEWFQVVKNKLTDKWDWSIEVPKLADDTAAGPGISLSGSRDDNGMRTLRHDIVGMALSTSATDVKLRSVFPQLKGREEGSLSPDYYMDIAGCNIFVELGTTRASDSISAVVDMRKKLFKYSSVLEELEHTKPCLLIVVIVGQRFVVSNYLVDDLLVEKLTYHMTLAYYLELRIAGLNMPMLMAPMDSHEEVVITQIKRQLGLIEVVDCPSENLNITKEFINSLNSPANVDKVSKYFHREVKKAAEVVSVQKQHTGLAEEDPRLISLIETLTTQESKNCVKAVTPMPLFVVPRSQEANMEVSVFVIGGHDGLTSPTIELWSKALAGYRFLHADFTEDYEQRKKELYYTEKDAQRVVEDRNKDRKKDAHRCAISEPLSYESLRQLAMDGVWGKKFQNDREKMDRERLQSLPYHYDTPTDDITNFISNTNLYEDYEDLPEEDDPAMDLIEKSYRDLDLRPEAMQDANSITRTKFYCALEISAAIAMELTISLKQHTKKNDVLIKKLAHYNIYLLIVPTKATEHIFFSIWVPRQEGTEILSELPFRSFKPAFEGAMYTDFCSFRQDKLSNHATAPNTFMGLVSYFSYHYHLKDSRPSTLKTSMGAMMMINYTMLVRLENKLPTEEAISVSRYMFMEVLKGKSFIQPDPFRLLCKISPMIRSRLQLFAVRRLLKAFCTMINSGVKRVDPEDEKPLTETGDDDVPSNDHWSGLINPITFSEEKSASEVISTFYIGYAVDKDQIAQQNTDFKLVQKAIKKDLEFNEEESHKSSGIWDDFEDTPSEKQFSPNAIRLGVQIMRTQLIRRYGQGYQEVLENAVLRALASHMTDSIATLKASANIPHVPWDSLPLADQALKEREGRLKVLEALVAKLPLFGQNPYMNVEELVQIIESTSRGVISDLFKKNQHAGLREIYVLTIESRLLALLVETYSRTLCKEFSCETMTHPDQKLEVVERHKNLVKRIMHSTGRRASEYQCSADKKSWNNNLVMPALAIPLLMLLPKEMHGSIQRILNLWNERLVKLPNGVLNLLVKGVELSDPTYKVLQMEFESPGSYNGKPLLVGEGGSFCILRRGMMQGILHYTSSLLHVAYLHLTSAMIKVYFQVNFPDTICIIDQMCSSDDSATIFSVLHPKEAAGPKDKEIVVHSELICHALTTFCNYSCFTNSEKSTMGSHNHLEFNSEFIIGNTLAVPTLKWVFACYQVSESENLLLRQQTMYNLMSQVSSAGLPSYNTAIVQISQGLLHYKLLGSETNQFFEVFAEEIKKYPDPSLGFFIVDEPLVMGVNGFSFHHWLHCRVHNMFHLKKRSIDEGAVAFNPEGGLTESFLVRHGDSRRYKEMIERITGGEEIKDLRAKINKNPIVLYSPTQNSEDAETKMFAKALAPGTAQSLSRGVPFIQAVAVSIYGLQNYCYTRTDASYDEGKGLKEYNKVSLIGEIARRRKAVERGTLVHDMTWESVCFPNCKRYEDVLIVVTKYKKARPHKVGPIRHKKTRMVFQQATSSIGVSLYDLVREMWAGTVVRQSAQLKKRAWECYKALMPWLNETIETTLEKSPFMDHVELHNFVSTQAKKARTYIKVGPAIRSTYTIAQMEQLCRKTYKDRTLMILTEQQNADKSYESFRDRRTSIGLALEIPISSHREIWVKTAARRCPVRQGELTNLRDRMKREAVLAIMTAAINNHPREEIKNAVEELGSGLFVSWLTEQEREVSYVPSYKRSWKGKGELILSNKYLYCLVELFDDKATLIKTNSIIQLRKVQHEVIASLKEQGIRPLSGPPSRNCMMFLTPKKLDVTGPGTPVIEMKNNPNFTPPDHLDMEFYVNIKHGCLSLMQKGTPLPATVLQYKTLPIEFESNMDGRTFNDVWKAWFNQARLSADVAESFLIQVVKRSQDDQVLGVWTPEKKESFDLIKFARETLLARLRHRGQVGSTYKPPYQDTTEISEVDDPEVSAAMQTALTDCMADIIYRESLPNFGGFSENEELTQLATHVDWAEESCEGLLFSDIAEFLADHGVSGAPVEFVTSRLSTRYGVMQFWDGLIEAVNNLNSNAWSDLVNGRSVAGIVNSSAIVWLLTSQQARPARVFGKSIADSVSEEAMVAIYAKSGKSRSSKRSETSRLQERYASKFLDITEELFKESEKFKGKEELIKDIMTMLTTARERTDAVLDVEGSSNSLTSSSSSLVSGRTMSPITKVENWVFSELEFGPGESYQSPGLDSMMTSDELNWLFEMIKLRLAVRHDFPESAITLSYYLKGEMEIPADRVFNIDERMVYFCHTGLSDSGHWVAVVSGMRGDGALEYFDSLMSDQAYAETKRQMKRLFPDNEIALVRVGVQKQGINSCGHHSMYLSCHRLFGWKLPHFYSDRSVREWVTSCMRKREIEAPSLKLEA</sequence>